<reference evidence="2" key="1">
    <citation type="submission" date="2021-10" db="EMBL/GenBank/DDBJ databases">
        <title>The diversity and Nitrogen Metabolism of Culturable Nitrate-Utilizing Bacteria Within the Oxygen Minimum Zone of the Changjiang (Yangtze River)Estuary.</title>
        <authorList>
            <person name="Zhang D."/>
            <person name="Zheng J."/>
            <person name="Liu S."/>
            <person name="He W."/>
        </authorList>
    </citation>
    <scope>NUCLEOTIDE SEQUENCE</scope>
    <source>
        <strain evidence="2">FXH-223</strain>
    </source>
</reference>
<proteinExistence type="predicted"/>
<gene>
    <name evidence="2" type="ORF">LL252_17605</name>
</gene>
<keyword evidence="3" id="KW-1185">Reference proteome</keyword>
<dbReference type="AlphaFoldDB" id="A0A9Q3UN51"/>
<dbReference type="GO" id="GO:0032259">
    <property type="term" value="P:methylation"/>
    <property type="evidence" value="ECO:0007669"/>
    <property type="project" value="UniProtKB-KW"/>
</dbReference>
<dbReference type="Gene3D" id="3.40.50.150">
    <property type="entry name" value="Vaccinia Virus protein VP39"/>
    <property type="match status" value="1"/>
</dbReference>
<dbReference type="GO" id="GO:0008168">
    <property type="term" value="F:methyltransferase activity"/>
    <property type="evidence" value="ECO:0007669"/>
    <property type="project" value="UniProtKB-KW"/>
</dbReference>
<dbReference type="SUPFAM" id="SSF53335">
    <property type="entry name" value="S-adenosyl-L-methionine-dependent methyltransferases"/>
    <property type="match status" value="1"/>
</dbReference>
<keyword evidence="2" id="KW-0808">Transferase</keyword>
<dbReference type="EMBL" id="JAJGNA010000036">
    <property type="protein sequence ID" value="MCC4310386.1"/>
    <property type="molecule type" value="Genomic_DNA"/>
</dbReference>
<dbReference type="InterPro" id="IPR019410">
    <property type="entry name" value="Methyltransf_16"/>
</dbReference>
<evidence type="ECO:0000313" key="2">
    <source>
        <dbReference type="EMBL" id="MCC4310386.1"/>
    </source>
</evidence>
<protein>
    <submittedName>
        <fullName evidence="2">Methyltransferase domain-containing protein</fullName>
    </submittedName>
</protein>
<name>A0A9Q3UN51_9GAMM</name>
<accession>A0A9Q3UN51</accession>
<feature type="domain" description="Methyltransferase" evidence="1">
    <location>
        <begin position="81"/>
        <end position="172"/>
    </location>
</feature>
<organism evidence="2 3">
    <name type="scientific">Alloalcanivorax marinus</name>
    <dbReference type="NCBI Taxonomy" id="1177169"/>
    <lineage>
        <taxon>Bacteria</taxon>
        <taxon>Pseudomonadati</taxon>
        <taxon>Pseudomonadota</taxon>
        <taxon>Gammaproteobacteria</taxon>
        <taxon>Oceanospirillales</taxon>
        <taxon>Alcanivoracaceae</taxon>
        <taxon>Alloalcanivorax</taxon>
    </lineage>
</organism>
<evidence type="ECO:0000313" key="3">
    <source>
        <dbReference type="Proteomes" id="UP001108027"/>
    </source>
</evidence>
<dbReference type="InterPro" id="IPR041698">
    <property type="entry name" value="Methyltransf_25"/>
</dbReference>
<dbReference type="Proteomes" id="UP001108027">
    <property type="component" value="Unassembled WGS sequence"/>
</dbReference>
<dbReference type="PANTHER" id="PTHR14614">
    <property type="entry name" value="HEPATOCELLULAR CARCINOMA-ASSOCIATED ANTIGEN"/>
    <property type="match status" value="1"/>
</dbReference>
<dbReference type="CDD" id="cd02440">
    <property type="entry name" value="AdoMet_MTases"/>
    <property type="match status" value="1"/>
</dbReference>
<dbReference type="Pfam" id="PF13649">
    <property type="entry name" value="Methyltransf_25"/>
    <property type="match status" value="1"/>
</dbReference>
<comment type="caution">
    <text evidence="2">The sequence shown here is derived from an EMBL/GenBank/DDBJ whole genome shotgun (WGS) entry which is preliminary data.</text>
</comment>
<dbReference type="InterPro" id="IPR029063">
    <property type="entry name" value="SAM-dependent_MTases_sf"/>
</dbReference>
<sequence>MTLLSDFPDLEVPRVRRGEPHTVQTRGITLLRSGHRAVRRLKNQHAPSIHGNKVWNSSFLIMDELNRRRRAGEIGPGSHLMDIGCGWGPLSIYAAKRLGCRVTAVDADPDVFPYLALHAAVNKVEVETLRCRFERLTKQRLAGVDIITGADICFWDELTPVLFNLIRRALGQGVKRIIIADPGRSPFYQLAERCEQHFNARVVERRTQTPRSLSADLLIVDGD</sequence>
<keyword evidence="2" id="KW-0489">Methyltransferase</keyword>
<dbReference type="RefSeq" id="WP_228235034.1">
    <property type="nucleotide sequence ID" value="NZ_ARXL01000107.1"/>
</dbReference>
<evidence type="ECO:0000259" key="1">
    <source>
        <dbReference type="Pfam" id="PF13649"/>
    </source>
</evidence>